<sequence length="109" mass="12664">MVAWINGNNKQQQKEIANNLEKITNQMQSIQEEVKRTNKLAELNVESIRHSQQFLLYDAMERALKRGYTTTAEIREIGALFKNYEDRGGNGAIHDMHEKFITLGIHDYL</sequence>
<proteinExistence type="predicted"/>
<protein>
    <submittedName>
        <fullName evidence="2">Uncharacterized protein</fullName>
    </submittedName>
</protein>
<name>A0A218MNA7_9VIRU</name>
<reference evidence="2" key="1">
    <citation type="submission" date="2016-10" db="EMBL/GenBank/DDBJ databases">
        <authorList>
            <person name="Varghese N."/>
        </authorList>
    </citation>
    <scope>NUCLEOTIDE SEQUENCE</scope>
</reference>
<evidence type="ECO:0000256" key="1">
    <source>
        <dbReference type="SAM" id="Coils"/>
    </source>
</evidence>
<feature type="coiled-coil region" evidence="1">
    <location>
        <begin position="13"/>
        <end position="40"/>
    </location>
</feature>
<evidence type="ECO:0000313" key="2">
    <source>
        <dbReference type="EMBL" id="ASF00754.1"/>
    </source>
</evidence>
<dbReference type="EMBL" id="KY052855">
    <property type="protein sequence ID" value="ASF00754.1"/>
    <property type="molecule type" value="Genomic_DNA"/>
</dbReference>
<organism evidence="2">
    <name type="scientific">uncultured virus</name>
    <dbReference type="NCBI Taxonomy" id="340016"/>
    <lineage>
        <taxon>Viruses</taxon>
        <taxon>environmental samples</taxon>
    </lineage>
</organism>
<accession>A0A218MNA7</accession>
<reference evidence="2" key="2">
    <citation type="journal article" date="2017" name="Nat. Commun.">
        <title>Single-virus genomics reveals hidden cosmopolitan and abundant viruses.</title>
        <authorList>
            <person name="Martinez-Hernandez F."/>
            <person name="Fornas O."/>
            <person name="Lluesma Gomez M."/>
            <person name="Bolduc B."/>
            <person name="de la Cruz Pena M.J."/>
            <person name="Martinez J.M."/>
            <person name="Anton J."/>
            <person name="Gasol J.M."/>
            <person name="Rosselli R."/>
            <person name="Rodriguez-Valera F."/>
            <person name="Sullivan M.B."/>
            <person name="Acinas S.G."/>
            <person name="Martinez-Garcia M."/>
        </authorList>
    </citation>
    <scope>NUCLEOTIDE SEQUENCE</scope>
</reference>
<keyword evidence="1" id="KW-0175">Coiled coil</keyword>